<geneLocation type="plasmid" evidence="1">
    <name>pM830MA</name>
</geneLocation>
<dbReference type="EMBL" id="MK715471">
    <property type="protein sequence ID" value="QEI46303.1"/>
    <property type="molecule type" value="Genomic_DNA"/>
</dbReference>
<organism evidence="1">
    <name type="scientific">Aliarcobacter cryaerophilus</name>
    <dbReference type="NCBI Taxonomy" id="28198"/>
    <lineage>
        <taxon>Bacteria</taxon>
        <taxon>Pseudomonadati</taxon>
        <taxon>Campylobacterota</taxon>
        <taxon>Epsilonproteobacteria</taxon>
        <taxon>Campylobacterales</taxon>
        <taxon>Arcobacteraceae</taxon>
        <taxon>Aliarcobacter</taxon>
    </lineage>
</organism>
<dbReference type="AlphaFoldDB" id="A0A5C0E4Z5"/>
<dbReference type="InterPro" id="IPR011335">
    <property type="entry name" value="Restrct_endonuc-II-like"/>
</dbReference>
<protein>
    <recommendedName>
        <fullName evidence="2">Restriction endonuclease</fullName>
    </recommendedName>
</protein>
<keyword evidence="1" id="KW-0614">Plasmid</keyword>
<name>A0A5C0E4Z5_9BACT</name>
<accession>A0A5C0E4Z5</accession>
<proteinExistence type="predicted"/>
<sequence length="321" mass="36890">MTLAAQIFLNLNVIFQGEIVGNIQVDISPPSYWQDFERLTLDVLKIKWGDDYAERNGRQGQPQSGVDVYGYNHKENESTGVQCKQRKNKKNLNEKPASTLKTEEIDIEIEAAKSFKPGLARFVIATTTPRDANLQEHVRLKNLDNIPFKVSLMFWDDYVDFLNDNPKLMYRYYENILKYRSTYNQIEHYLLLLSMAFDRPALRTPFHLESRATDFIDAISATQNAVSTGRLVDRDNRVIDQCLVPKPKPKELTKISKLLQTTREIAADALSRGVIREHSTVIEILDHDLISKLNELRHEALSLLNKLLKEHGLEVVEFGGF</sequence>
<dbReference type="SUPFAM" id="SSF52980">
    <property type="entry name" value="Restriction endonuclease-like"/>
    <property type="match status" value="1"/>
</dbReference>
<dbReference type="GeneID" id="39475543"/>
<reference evidence="1" key="1">
    <citation type="journal article" date="2019" name="Front. Microbiol.">
        <title>Arcobacter cryaerophilus Isolated From New Zealand Mussels Harbor a Putative Virulence Plasmid.</title>
        <authorList>
            <person name="On S.L.W."/>
            <person name="Althaus D."/>
            <person name="Miller W.G."/>
            <person name="Lizamore D."/>
            <person name="Wong S.G.L."/>
            <person name="Mathai A.J."/>
            <person name="Chelikani V."/>
            <person name="Carter G.P."/>
        </authorList>
    </citation>
    <scope>NUCLEOTIDE SEQUENCE</scope>
    <source>
        <strain evidence="1">M830MA</strain>
        <plasmid evidence="1">pM830MA</plasmid>
    </source>
</reference>
<evidence type="ECO:0000313" key="1">
    <source>
        <dbReference type="EMBL" id="QEI46303.1"/>
    </source>
</evidence>
<gene>
    <name evidence="1" type="ORF">pM830MA_0124</name>
</gene>
<evidence type="ECO:0008006" key="2">
    <source>
        <dbReference type="Google" id="ProtNLM"/>
    </source>
</evidence>
<dbReference type="RefSeq" id="WP_133160986.1">
    <property type="nucleotide sequence ID" value="NZ_LRUU01000040.1"/>
</dbReference>